<feature type="signal peptide" evidence="6">
    <location>
        <begin position="1"/>
        <end position="23"/>
    </location>
</feature>
<keyword evidence="6" id="KW-0732">Signal</keyword>
<keyword evidence="3" id="KW-1133">Transmembrane helix</keyword>
<evidence type="ECO:0000256" key="3">
    <source>
        <dbReference type="ARBA" id="ARBA00022989"/>
    </source>
</evidence>
<feature type="domain" description="LicD/FKTN/FKRP nucleotidyltransferase" evidence="7">
    <location>
        <begin position="96"/>
        <end position="201"/>
    </location>
</feature>
<accession>A0ABQ8FPW3</accession>
<comment type="subcellular location">
    <subcellularLocation>
        <location evidence="1">Membrane</location>
        <topology evidence="1">Single-pass membrane protein</topology>
    </subcellularLocation>
</comment>
<comment type="caution">
    <text evidence="8">The sequence shown here is derived from an EMBL/GenBank/DDBJ whole genome shotgun (WGS) entry which is preliminary data.</text>
</comment>
<evidence type="ECO:0000256" key="4">
    <source>
        <dbReference type="ARBA" id="ARBA00023136"/>
    </source>
</evidence>
<dbReference type="Pfam" id="PF04991">
    <property type="entry name" value="LicD"/>
    <property type="match status" value="1"/>
</dbReference>
<organism evidence="8 9">
    <name type="scientific">Macrophomina phaseolina</name>
    <dbReference type="NCBI Taxonomy" id="35725"/>
    <lineage>
        <taxon>Eukaryota</taxon>
        <taxon>Fungi</taxon>
        <taxon>Dikarya</taxon>
        <taxon>Ascomycota</taxon>
        <taxon>Pezizomycotina</taxon>
        <taxon>Dothideomycetes</taxon>
        <taxon>Dothideomycetes incertae sedis</taxon>
        <taxon>Botryosphaeriales</taxon>
        <taxon>Botryosphaeriaceae</taxon>
        <taxon>Macrophomina</taxon>
    </lineage>
</organism>
<sequence>MRVMRYAAASCLFLAQHAVLAAALPAVQEQAADPGEKRDDQQPSSPDLDPAKYFHEPGGDDVLGHYDIRYFSGVVSDDERKTTIRHMTRAYLTWFRKQGLETWIAHGTLLGWWWSGRMLPWDWDVDTQVADRTLAFLGHNHNHTRVHYRAADGSGVERTYLLDVNPHSEERVRGDGMNIIDARWIDTTNGLYIDITGLSETNPLEEPGIWACKNNHKYRTSDLYPMRESSYEGVPALIPYAYDRILVDEYQEKALTLTEYQGHRFDAEERLWLKIEEQDPEKPTS</sequence>
<evidence type="ECO:0000256" key="2">
    <source>
        <dbReference type="ARBA" id="ARBA00022692"/>
    </source>
</evidence>
<protein>
    <submittedName>
        <fullName evidence="8">LicD family-domain-containing protein</fullName>
    </submittedName>
</protein>
<gene>
    <name evidence="8" type="ORF">B0J12DRAFT_73226</name>
</gene>
<keyword evidence="4" id="KW-0472">Membrane</keyword>
<dbReference type="PANTHER" id="PTHR15407">
    <property type="entry name" value="FUKUTIN-RELATED"/>
    <property type="match status" value="1"/>
</dbReference>
<keyword evidence="9" id="KW-1185">Reference proteome</keyword>
<reference evidence="8 9" key="1">
    <citation type="journal article" date="2021" name="Nat. Commun.">
        <title>Genetic determinants of endophytism in the Arabidopsis root mycobiome.</title>
        <authorList>
            <person name="Mesny F."/>
            <person name="Miyauchi S."/>
            <person name="Thiergart T."/>
            <person name="Pickel B."/>
            <person name="Atanasova L."/>
            <person name="Karlsson M."/>
            <person name="Huettel B."/>
            <person name="Barry K.W."/>
            <person name="Haridas S."/>
            <person name="Chen C."/>
            <person name="Bauer D."/>
            <person name="Andreopoulos W."/>
            <person name="Pangilinan J."/>
            <person name="LaButti K."/>
            <person name="Riley R."/>
            <person name="Lipzen A."/>
            <person name="Clum A."/>
            <person name="Drula E."/>
            <person name="Henrissat B."/>
            <person name="Kohler A."/>
            <person name="Grigoriev I.V."/>
            <person name="Martin F.M."/>
            <person name="Hacquard S."/>
        </authorList>
    </citation>
    <scope>NUCLEOTIDE SEQUENCE [LARGE SCALE GENOMIC DNA]</scope>
    <source>
        <strain evidence="8 9">MPI-SDFR-AT-0080</strain>
    </source>
</reference>
<evidence type="ECO:0000313" key="9">
    <source>
        <dbReference type="Proteomes" id="UP000774617"/>
    </source>
</evidence>
<feature type="chain" id="PRO_5045518738" evidence="6">
    <location>
        <begin position="24"/>
        <end position="285"/>
    </location>
</feature>
<keyword evidence="2" id="KW-0812">Transmembrane</keyword>
<dbReference type="EMBL" id="JAGTJR010000111">
    <property type="protein sequence ID" value="KAH7009316.1"/>
    <property type="molecule type" value="Genomic_DNA"/>
</dbReference>
<evidence type="ECO:0000256" key="6">
    <source>
        <dbReference type="SAM" id="SignalP"/>
    </source>
</evidence>
<evidence type="ECO:0000256" key="1">
    <source>
        <dbReference type="ARBA" id="ARBA00004167"/>
    </source>
</evidence>
<dbReference type="InterPro" id="IPR007074">
    <property type="entry name" value="LicD/FKTN/FKRP_NTP_transf"/>
</dbReference>
<proteinExistence type="predicted"/>
<evidence type="ECO:0000313" key="8">
    <source>
        <dbReference type="EMBL" id="KAH7009316.1"/>
    </source>
</evidence>
<dbReference type="Proteomes" id="UP000774617">
    <property type="component" value="Unassembled WGS sequence"/>
</dbReference>
<name>A0ABQ8FPW3_9PEZI</name>
<evidence type="ECO:0000256" key="5">
    <source>
        <dbReference type="SAM" id="MobiDB-lite"/>
    </source>
</evidence>
<feature type="region of interest" description="Disordered" evidence="5">
    <location>
        <begin position="30"/>
        <end position="52"/>
    </location>
</feature>
<dbReference type="PANTHER" id="PTHR15407:SF28">
    <property type="entry name" value="RIBITOL-5-PHOSPHATE TRANSFERASE FKTN"/>
    <property type="match status" value="1"/>
</dbReference>
<evidence type="ECO:0000259" key="7">
    <source>
        <dbReference type="Pfam" id="PF04991"/>
    </source>
</evidence>
<dbReference type="InterPro" id="IPR009644">
    <property type="entry name" value="FKTN/MNN4/W02B3.4-1"/>
</dbReference>